<dbReference type="EMBL" id="DS989727">
    <property type="protein sequence ID" value="EEA05331.1"/>
    <property type="molecule type" value="Genomic_DNA"/>
</dbReference>
<protein>
    <submittedName>
        <fullName evidence="1">Uncharacterized protein</fullName>
    </submittedName>
</protein>
<keyword evidence="2" id="KW-1185">Reference proteome</keyword>
<name>B6ABX8_CRYMR</name>
<gene>
    <name evidence="1" type="ORF">CMU_023360</name>
</gene>
<sequence length="871" mass="100207">MNNDLKQIKHYLETKKEDISSVTDTGTCLGPDFSDVYPVKYKGKNSDQNIWFNYRTWCIINNIEKYEVYQMEVFMHKYLHCEGETFDLKKTLVYHIEHENPQYQLIREDVLRFRPYIQTNQALMEFPSIPDDFFGTSDINVIAGGGSKKFDFEVLDLNPHPFLNNLSFIDRVVTVVILVCEYFNCDYLQGIHDIVGCLAFLRDQNNLPLIYHLILSTNIIKRWSPFFTISKSIPNRINCSRTNSSVNHIFTSDTTLKDHCGDNSENIDSEELYSKFCHISKKIEIEDSQTDLYIQKLFEDDFTSPIGERKTESFEIMAETIIQENSHNSEYINLHLSEVKSLEINLDNSSGQGNSFVENNFAIENLIKMCNVFHIIGSYHIPKIIAEVDQFIGTTTWCCNFFVTCGSCYFYEVPNVLLFWLQLMFCSERTIYRPAMYPVIPEGLQMAGFLLSVLKAASPILNHNISLLFTSDFKLDIGINLRLGIVSTLQPNLFLNKLNSEPSLINFQIEETLVSTIAKDKKCMAIDIFQLILVMDNILVKTPISLQFEVRDTFEVMDQSESTSYTHNEDQFTINRFIHVLESEEIINYDSKTNLELFQKTNYKSYIEGPTQIKSCITGRDIILVDLLTHSLLFKQHIQGNLDSNLNLNSLSESKDLLTNLFISRDKKQKYILDENFSALLLLPILRHCLKSIRIVKIPVEKDPVHSELFITQGALQQFFEFATRRQFTLTAQCRPSMWIVVGPKASNLLNNFFSKMLQNNIKGVQTVCPGDLITTLLSHHFSGGNSMDMIWGDIVSSSLINQVTLLGKQEYICKQIQSLLVHQDEIKNLNSEDKVTEGEKYTNISSLSDSQSSENNSYNLELLSEQYDID</sequence>
<dbReference type="OMA" id="CSERTIY"/>
<dbReference type="AlphaFoldDB" id="B6ABX8"/>
<dbReference type="Proteomes" id="UP000001460">
    <property type="component" value="Unassembled WGS sequence"/>
</dbReference>
<dbReference type="VEuPathDB" id="CryptoDB:CMU_023360"/>
<proteinExistence type="predicted"/>
<reference evidence="1" key="1">
    <citation type="submission" date="2008-06" db="EMBL/GenBank/DDBJ databases">
        <authorList>
            <person name="Lorenzi H."/>
            <person name="Inman J."/>
            <person name="Miller J."/>
            <person name="Schobel S."/>
            <person name="Amedeo P."/>
            <person name="Caler E.V."/>
            <person name="da Silva J."/>
        </authorList>
    </citation>
    <scope>NUCLEOTIDE SEQUENCE [LARGE SCALE GENOMIC DNA]</scope>
    <source>
        <strain evidence="1">RN66</strain>
    </source>
</reference>
<evidence type="ECO:0000313" key="1">
    <source>
        <dbReference type="EMBL" id="EEA05331.1"/>
    </source>
</evidence>
<organism evidence="1 2">
    <name type="scientific">Cryptosporidium muris (strain RN66)</name>
    <dbReference type="NCBI Taxonomy" id="441375"/>
    <lineage>
        <taxon>Eukaryota</taxon>
        <taxon>Sar</taxon>
        <taxon>Alveolata</taxon>
        <taxon>Apicomplexa</taxon>
        <taxon>Conoidasida</taxon>
        <taxon>Coccidia</taxon>
        <taxon>Eucoccidiorida</taxon>
        <taxon>Eimeriorina</taxon>
        <taxon>Cryptosporidiidae</taxon>
        <taxon>Cryptosporidium</taxon>
    </lineage>
</organism>
<dbReference type="RefSeq" id="XP_002139680.1">
    <property type="nucleotide sequence ID" value="XM_002139644.1"/>
</dbReference>
<accession>B6ABX8</accession>
<dbReference type="GeneID" id="6994777"/>
<dbReference type="OrthoDB" id="339433at2759"/>
<evidence type="ECO:0000313" key="2">
    <source>
        <dbReference type="Proteomes" id="UP000001460"/>
    </source>
</evidence>